<dbReference type="KEGG" id="bpsi:IX83_05325"/>
<feature type="transmembrane region" description="Helical" evidence="6">
    <location>
        <begin position="59"/>
        <end position="81"/>
    </location>
</feature>
<dbReference type="OrthoDB" id="9778389at2"/>
<name>A0A077DFB0_9BURK</name>
<dbReference type="Proteomes" id="UP000028945">
    <property type="component" value="Chromosome"/>
</dbReference>
<evidence type="ECO:0000313" key="8">
    <source>
        <dbReference type="Proteomes" id="UP000028945"/>
    </source>
</evidence>
<evidence type="ECO:0000256" key="1">
    <source>
        <dbReference type="ARBA" id="ARBA00004651"/>
    </source>
</evidence>
<feature type="transmembrane region" description="Helical" evidence="6">
    <location>
        <begin position="184"/>
        <end position="205"/>
    </location>
</feature>
<feature type="transmembrane region" description="Helical" evidence="6">
    <location>
        <begin position="271"/>
        <end position="288"/>
    </location>
</feature>
<evidence type="ECO:0000313" key="7">
    <source>
        <dbReference type="EMBL" id="AIL32811.1"/>
    </source>
</evidence>
<evidence type="ECO:0000256" key="4">
    <source>
        <dbReference type="ARBA" id="ARBA00022989"/>
    </source>
</evidence>
<comment type="subcellular location">
    <subcellularLocation>
        <location evidence="1">Cell membrane</location>
        <topology evidence="1">Multi-pass membrane protein</topology>
    </subcellularLocation>
</comment>
<feature type="transmembrane region" description="Helical" evidence="6">
    <location>
        <begin position="88"/>
        <end position="107"/>
    </location>
</feature>
<evidence type="ECO:0000256" key="5">
    <source>
        <dbReference type="ARBA" id="ARBA00023136"/>
    </source>
</evidence>
<dbReference type="AlphaFoldDB" id="A0A077DFB0"/>
<organism evidence="7 8">
    <name type="scientific">Basilea psittacipulmonis DSM 24701</name>
    <dbReference type="NCBI Taxonomy" id="1072685"/>
    <lineage>
        <taxon>Bacteria</taxon>
        <taxon>Pseudomonadati</taxon>
        <taxon>Pseudomonadota</taxon>
        <taxon>Betaproteobacteria</taxon>
        <taxon>Burkholderiales</taxon>
        <taxon>Alcaligenaceae</taxon>
        <taxon>Basilea</taxon>
    </lineage>
</organism>
<dbReference type="eggNOG" id="COG4120">
    <property type="taxonomic scope" value="Bacteria"/>
</dbReference>
<dbReference type="GO" id="GO:0005886">
    <property type="term" value="C:plasma membrane"/>
    <property type="evidence" value="ECO:0007669"/>
    <property type="project" value="UniProtKB-SubCell"/>
</dbReference>
<keyword evidence="4 6" id="KW-1133">Transmembrane helix</keyword>
<feature type="transmembrane region" description="Helical" evidence="6">
    <location>
        <begin position="239"/>
        <end position="259"/>
    </location>
</feature>
<dbReference type="GO" id="GO:0022857">
    <property type="term" value="F:transmembrane transporter activity"/>
    <property type="evidence" value="ECO:0007669"/>
    <property type="project" value="InterPro"/>
</dbReference>
<keyword evidence="5 6" id="KW-0472">Membrane</keyword>
<feature type="transmembrane region" description="Helical" evidence="6">
    <location>
        <begin position="133"/>
        <end position="155"/>
    </location>
</feature>
<dbReference type="PANTHER" id="PTHR32196">
    <property type="entry name" value="ABC TRANSPORTER PERMEASE PROTEIN YPHD-RELATED-RELATED"/>
    <property type="match status" value="1"/>
</dbReference>
<protein>
    <submittedName>
        <fullName evidence="7">ABC transporter permease</fullName>
    </submittedName>
</protein>
<accession>A0A077DFB0</accession>
<proteinExistence type="predicted"/>
<reference evidence="7 8" key="1">
    <citation type="journal article" date="2014" name="BMC Genomics">
        <title>A genomic perspective on a new bacterial genus and species from the Alcaligenaceae family, Basilea psittacipulmonis.</title>
        <authorList>
            <person name="Whiteson K.L."/>
            <person name="Hernandez D."/>
            <person name="Lazarevic V."/>
            <person name="Gaia N."/>
            <person name="Farinelli L."/>
            <person name="Francois P."/>
            <person name="Pilo P."/>
            <person name="Frey J."/>
            <person name="Schrenzel J."/>
        </authorList>
    </citation>
    <scope>NUCLEOTIDE SEQUENCE [LARGE SCALE GENOMIC DNA]</scope>
    <source>
        <strain evidence="7 8">DSM 24701</strain>
    </source>
</reference>
<evidence type="ECO:0000256" key="2">
    <source>
        <dbReference type="ARBA" id="ARBA00022475"/>
    </source>
</evidence>
<dbReference type="PANTHER" id="PTHR32196:SF69">
    <property type="entry name" value="BRANCHED-CHAIN AMINO ACID TRANSPORT SYSTEM, PERMEASE PROTEIN"/>
    <property type="match status" value="1"/>
</dbReference>
<evidence type="ECO:0000256" key="3">
    <source>
        <dbReference type="ARBA" id="ARBA00022692"/>
    </source>
</evidence>
<feature type="transmembrane region" description="Helical" evidence="6">
    <location>
        <begin position="211"/>
        <end position="232"/>
    </location>
</feature>
<dbReference type="HOGENOM" id="CLU_067296_0_0_4"/>
<dbReference type="InterPro" id="IPR001851">
    <property type="entry name" value="ABC_transp_permease"/>
</dbReference>
<evidence type="ECO:0000256" key="6">
    <source>
        <dbReference type="SAM" id="Phobius"/>
    </source>
</evidence>
<keyword evidence="8" id="KW-1185">Reference proteome</keyword>
<dbReference type="Pfam" id="PF02653">
    <property type="entry name" value="BPD_transp_2"/>
    <property type="match status" value="1"/>
</dbReference>
<dbReference type="EMBL" id="CP009238">
    <property type="protein sequence ID" value="AIL32811.1"/>
    <property type="molecule type" value="Genomic_DNA"/>
</dbReference>
<dbReference type="RefSeq" id="WP_038499912.1">
    <property type="nucleotide sequence ID" value="NZ_AFWK01000008.1"/>
</dbReference>
<feature type="transmembrane region" description="Helical" evidence="6">
    <location>
        <begin position="6"/>
        <end position="27"/>
    </location>
</feature>
<sequence length="296" mass="31717">MSLFSFMGALELGLIYGLVALGVFISFKILNFPDLTVDGSFATGGAVAAIYIAKGGDPFTATLLGFLISGLTGVLTGVLNVKFHIMNLLAGILVMTGLYSVNLRIMGSSNVPLLNSDTVFSLLQPEYFEEYDYIWRPLLLLLVVLLVKLLLDWYFSTRSGQAMRATGANIRMAKAQGIATGKMIIWGMGLSNALVGLGGALFVQSAGGSDISMGIGTIVIGLASVILGQNIITSRKMFYAILAVIVGSMIYRFFVALAMNTDWIGLQAQDLNLLTAVLVAIALVFPKLKSYFKKAR</sequence>
<keyword evidence="3 6" id="KW-0812">Transmembrane</keyword>
<gene>
    <name evidence="7" type="ORF">IX83_05325</name>
</gene>
<dbReference type="STRING" id="1072685.IX83_05325"/>
<dbReference type="CDD" id="cd06574">
    <property type="entry name" value="TM_PBP1_branched-chain-AA_like"/>
    <property type="match status" value="1"/>
</dbReference>
<keyword evidence="2" id="KW-1003">Cell membrane</keyword>